<proteinExistence type="predicted"/>
<name>A0A7C9LNM6_9DEIO</name>
<dbReference type="InterPro" id="IPR018668">
    <property type="entry name" value="DNA-binding_VF530-like"/>
</dbReference>
<dbReference type="InterPro" id="IPR036361">
    <property type="entry name" value="SAP_dom_sf"/>
</dbReference>
<evidence type="ECO:0000313" key="1">
    <source>
        <dbReference type="EMBL" id="MVN88197.1"/>
    </source>
</evidence>
<comment type="caution">
    <text evidence="1">The sequence shown here is derived from an EMBL/GenBank/DDBJ whole genome shotgun (WGS) entry which is preliminary data.</text>
</comment>
<dbReference type="SUPFAM" id="SSF48403">
    <property type="entry name" value="Ankyrin repeat"/>
    <property type="match status" value="1"/>
</dbReference>
<dbReference type="RefSeq" id="WP_157460253.1">
    <property type="nucleotide sequence ID" value="NZ_WQLB01000024.1"/>
</dbReference>
<protein>
    <submittedName>
        <fullName evidence="1">DNA-binding protein VF530</fullName>
    </submittedName>
</protein>
<accession>A0A7C9LNM6</accession>
<dbReference type="Gene3D" id="1.10.720.30">
    <property type="entry name" value="SAP domain"/>
    <property type="match status" value="1"/>
</dbReference>
<keyword evidence="2" id="KW-1185">Reference proteome</keyword>
<gene>
    <name evidence="1" type="ORF">GO986_15715</name>
</gene>
<dbReference type="EMBL" id="WQLB01000024">
    <property type="protein sequence ID" value="MVN88197.1"/>
    <property type="molecule type" value="Genomic_DNA"/>
</dbReference>
<dbReference type="GO" id="GO:0003677">
    <property type="term" value="F:DNA binding"/>
    <property type="evidence" value="ECO:0007669"/>
    <property type="project" value="UniProtKB-KW"/>
</dbReference>
<dbReference type="Proteomes" id="UP000483286">
    <property type="component" value="Unassembled WGS sequence"/>
</dbReference>
<keyword evidence="1" id="KW-0238">DNA-binding</keyword>
<sequence length="257" mass="29149">MGDGAQQRRQPSTARDPLHGVTLERLVTHLHDEYGWEELARRIPVKCFQTNPSVSSSLKFLRKTPWAREQVEREYLRLGQKEKVNPFIRMLKHQEAQELAAFIASGDPYGTQTKAHKALAWSLRHLQPTPENLQLFLLPLLQFLQDANFWPDSESMPLLNLAIDRDAPPSFIRELLRRGADANDSRYWLPLLHTVDTEGLAYRSGRRAPRTDVLDLLLTHGADPQQTDPRGHTALEMAHAYGLKAVVNKLAPSPSSS</sequence>
<dbReference type="InterPro" id="IPR036770">
    <property type="entry name" value="Ankyrin_rpt-contain_sf"/>
</dbReference>
<reference evidence="1 2" key="1">
    <citation type="submission" date="2019-12" db="EMBL/GenBank/DDBJ databases">
        <title>Deinococcus sp. HMF7620 Genome sequencing and assembly.</title>
        <authorList>
            <person name="Kang H."/>
            <person name="Kim H."/>
            <person name="Joh K."/>
        </authorList>
    </citation>
    <scope>NUCLEOTIDE SEQUENCE [LARGE SCALE GENOMIC DNA]</scope>
    <source>
        <strain evidence="1 2">HMF7620</strain>
    </source>
</reference>
<evidence type="ECO:0000313" key="2">
    <source>
        <dbReference type="Proteomes" id="UP000483286"/>
    </source>
</evidence>
<dbReference type="AlphaFoldDB" id="A0A7C9LNM6"/>
<organism evidence="1 2">
    <name type="scientific">Deinococcus arboris</name>
    <dbReference type="NCBI Taxonomy" id="2682977"/>
    <lineage>
        <taxon>Bacteria</taxon>
        <taxon>Thermotogati</taxon>
        <taxon>Deinococcota</taxon>
        <taxon>Deinococci</taxon>
        <taxon>Deinococcales</taxon>
        <taxon>Deinococcaceae</taxon>
        <taxon>Deinococcus</taxon>
    </lineage>
</organism>
<dbReference type="Gene3D" id="1.25.40.20">
    <property type="entry name" value="Ankyrin repeat-containing domain"/>
    <property type="match status" value="1"/>
</dbReference>
<dbReference type="Pfam" id="PF09905">
    <property type="entry name" value="VF530"/>
    <property type="match status" value="1"/>
</dbReference>